<organism evidence="2 3">
    <name type="scientific">Arthrobotrys conoides</name>
    <dbReference type="NCBI Taxonomy" id="74498"/>
    <lineage>
        <taxon>Eukaryota</taxon>
        <taxon>Fungi</taxon>
        <taxon>Dikarya</taxon>
        <taxon>Ascomycota</taxon>
        <taxon>Pezizomycotina</taxon>
        <taxon>Orbiliomycetes</taxon>
        <taxon>Orbiliales</taxon>
        <taxon>Orbiliaceae</taxon>
        <taxon>Arthrobotrys</taxon>
    </lineage>
</organism>
<evidence type="ECO:0000313" key="3">
    <source>
        <dbReference type="Proteomes" id="UP001307849"/>
    </source>
</evidence>
<keyword evidence="3" id="KW-1185">Reference proteome</keyword>
<dbReference type="Proteomes" id="UP001307849">
    <property type="component" value="Unassembled WGS sequence"/>
</dbReference>
<dbReference type="EMBL" id="JAVHJM010000005">
    <property type="protein sequence ID" value="KAK6514432.1"/>
    <property type="molecule type" value="Genomic_DNA"/>
</dbReference>
<proteinExistence type="predicted"/>
<feature type="signal peptide" evidence="1">
    <location>
        <begin position="1"/>
        <end position="18"/>
    </location>
</feature>
<sequence>MLKSILLSTCLILPGTFALTVPNPLAERGLDPADYGLTARQLREHLFPRAGISTDGTISCEGGEPITSEDGIVLGCSFHLDHQAITRAVSTLAPGTSPNVSTRSLGLLKDEFSSKLSKRAFSGYLSSCYQSGIWAKQSELILANQRMAPGYGKYGGTTLSVGYTEQNTLWRNVNGQDIKGTDGITNIQVDYTFSIVGSTGSIPSSWTNAYVLSQLNRIVTSVCIGQNSDSRGGGLTLKDGNCYISIKVDPNER</sequence>
<protein>
    <submittedName>
        <fullName evidence="2">Uncharacterized protein</fullName>
    </submittedName>
</protein>
<name>A0AAN8NJQ0_9PEZI</name>
<gene>
    <name evidence="2" type="ORF">TWF506_008825</name>
</gene>
<evidence type="ECO:0000256" key="1">
    <source>
        <dbReference type="SAM" id="SignalP"/>
    </source>
</evidence>
<keyword evidence="1" id="KW-0732">Signal</keyword>
<reference evidence="2 3" key="1">
    <citation type="submission" date="2019-10" db="EMBL/GenBank/DDBJ databases">
        <authorList>
            <person name="Palmer J.M."/>
        </authorList>
    </citation>
    <scope>NUCLEOTIDE SEQUENCE [LARGE SCALE GENOMIC DNA]</scope>
    <source>
        <strain evidence="2 3">TWF506</strain>
    </source>
</reference>
<accession>A0AAN8NJQ0</accession>
<dbReference type="AlphaFoldDB" id="A0AAN8NJQ0"/>
<feature type="chain" id="PRO_5043011489" evidence="1">
    <location>
        <begin position="19"/>
        <end position="253"/>
    </location>
</feature>
<comment type="caution">
    <text evidence="2">The sequence shown here is derived from an EMBL/GenBank/DDBJ whole genome shotgun (WGS) entry which is preliminary data.</text>
</comment>
<evidence type="ECO:0000313" key="2">
    <source>
        <dbReference type="EMBL" id="KAK6514432.1"/>
    </source>
</evidence>